<dbReference type="OrthoDB" id="5526311at2"/>
<comment type="caution">
    <text evidence="9">The sequence shown here is derived from an EMBL/GenBank/DDBJ whole genome shotgun (WGS) entry which is preliminary data.</text>
</comment>
<accession>A0A2U2MQ29</accession>
<dbReference type="GO" id="GO:0006004">
    <property type="term" value="P:fucose metabolic process"/>
    <property type="evidence" value="ECO:0007669"/>
    <property type="project" value="InterPro"/>
</dbReference>
<dbReference type="Pfam" id="PF01120">
    <property type="entry name" value="Alpha_L_fucos"/>
    <property type="match status" value="1"/>
</dbReference>
<name>A0A2U2MQ29_9BIFI</name>
<dbReference type="AlphaFoldDB" id="A0A2U2MQ29"/>
<evidence type="ECO:0000256" key="3">
    <source>
        <dbReference type="ARBA" id="ARBA00012662"/>
    </source>
</evidence>
<dbReference type="InterPro" id="IPR016286">
    <property type="entry name" value="FUC_metazoa-typ"/>
</dbReference>
<dbReference type="GO" id="GO:0005764">
    <property type="term" value="C:lysosome"/>
    <property type="evidence" value="ECO:0007669"/>
    <property type="project" value="TreeGrafter"/>
</dbReference>
<dbReference type="InterPro" id="IPR000933">
    <property type="entry name" value="Glyco_hydro_29"/>
</dbReference>
<gene>
    <name evidence="9" type="ORF">DF200_10145</name>
</gene>
<organism evidence="9 10">
    <name type="scientific">Bifidobacterium catulorum</name>
    <dbReference type="NCBI Taxonomy" id="1630173"/>
    <lineage>
        <taxon>Bacteria</taxon>
        <taxon>Bacillati</taxon>
        <taxon>Actinomycetota</taxon>
        <taxon>Actinomycetes</taxon>
        <taxon>Bifidobacteriales</taxon>
        <taxon>Bifidobacteriaceae</taxon>
        <taxon>Bifidobacterium</taxon>
    </lineage>
</organism>
<comment type="similarity">
    <text evidence="2">Belongs to the glycosyl hydrolase 29 family.</text>
</comment>
<dbReference type="SMART" id="SM00812">
    <property type="entry name" value="Alpha_L_fucos"/>
    <property type="match status" value="1"/>
</dbReference>
<dbReference type="Gene3D" id="3.20.20.80">
    <property type="entry name" value="Glycosidases"/>
    <property type="match status" value="1"/>
</dbReference>
<evidence type="ECO:0000256" key="7">
    <source>
        <dbReference type="SAM" id="MobiDB-lite"/>
    </source>
</evidence>
<evidence type="ECO:0000256" key="2">
    <source>
        <dbReference type="ARBA" id="ARBA00007951"/>
    </source>
</evidence>
<proteinExistence type="inferred from homology"/>
<dbReference type="PANTHER" id="PTHR10030:SF37">
    <property type="entry name" value="ALPHA-L-FUCOSIDASE-RELATED"/>
    <property type="match status" value="1"/>
</dbReference>
<evidence type="ECO:0000313" key="10">
    <source>
        <dbReference type="Proteomes" id="UP000245753"/>
    </source>
</evidence>
<dbReference type="EC" id="3.2.1.51" evidence="3"/>
<feature type="domain" description="Glycoside hydrolase family 29 N-terminal" evidence="8">
    <location>
        <begin position="18"/>
        <end position="356"/>
    </location>
</feature>
<evidence type="ECO:0000256" key="6">
    <source>
        <dbReference type="ARBA" id="ARBA00023295"/>
    </source>
</evidence>
<keyword evidence="5" id="KW-0378">Hydrolase</keyword>
<evidence type="ECO:0000256" key="4">
    <source>
        <dbReference type="ARBA" id="ARBA00022729"/>
    </source>
</evidence>
<dbReference type="GO" id="GO:0016139">
    <property type="term" value="P:glycoside catabolic process"/>
    <property type="evidence" value="ECO:0007669"/>
    <property type="project" value="TreeGrafter"/>
</dbReference>
<dbReference type="InterPro" id="IPR017853">
    <property type="entry name" value="GH"/>
</dbReference>
<evidence type="ECO:0000313" key="9">
    <source>
        <dbReference type="EMBL" id="PWG58946.1"/>
    </source>
</evidence>
<feature type="region of interest" description="Disordered" evidence="7">
    <location>
        <begin position="359"/>
        <end position="385"/>
    </location>
</feature>
<dbReference type="Proteomes" id="UP000245753">
    <property type="component" value="Unassembled WGS sequence"/>
</dbReference>
<dbReference type="InterPro" id="IPR057739">
    <property type="entry name" value="Glyco_hydro_29_N"/>
</dbReference>
<comment type="function">
    <text evidence="1">Alpha-L-fucosidase is responsible for hydrolyzing the alpha-1,6-linked fucose joined to the reducing-end N-acetylglucosamine of the carbohydrate moieties of glycoproteins.</text>
</comment>
<keyword evidence="10" id="KW-1185">Reference proteome</keyword>
<dbReference type="GO" id="GO:0004560">
    <property type="term" value="F:alpha-L-fucosidase activity"/>
    <property type="evidence" value="ECO:0007669"/>
    <property type="project" value="InterPro"/>
</dbReference>
<sequence length="455" mass="50635">MVLFMVNPQRPKMYEKFVHDTPEWFKGAGLGIFAHWGSYSVPAWAQPIGALGTFDDPLYWNTHNPYAEWYWNTMSIEGSPAAEHQREVYGDMPYEDFIDMWKAEAFDPDDMADLFARAGARYFVPTTKHHEGITLWKAPDNEGWNTVDRGPHRDLVGAFADAMRAKGLKFGVYYSSGLDWHKEPNMPILGDAADYVPQSESYARYMYSHVMDLIDKYRPSILWGDIDVPKISEEDNDFSVARLFEHYYDVVPDGVVNDRWGLTHWDFRTVEYEQGKELMGKGMWEMTRGIGYSFGYNQMEDADSYMTGAEAVKLLVDAVSLGGNLLLDIGPDAAGRIPELQRKCLEGMADWMATNSPSVHDVDPVAGARPSGEGADGSDDSQPWIRWTGDDRSVYALIDASGRMTLPIDPSVVDAGSAATLGGAPVAVDVDGDALVAEVPASDVAGPQVVRFARH</sequence>
<keyword evidence="4" id="KW-0732">Signal</keyword>
<dbReference type="RefSeq" id="WP_109138153.1">
    <property type="nucleotide sequence ID" value="NZ_QFFN01000054.1"/>
</dbReference>
<protein>
    <recommendedName>
        <fullName evidence="3">alpha-L-fucosidase</fullName>
        <ecNumber evidence="3">3.2.1.51</ecNumber>
    </recommendedName>
</protein>
<dbReference type="PANTHER" id="PTHR10030">
    <property type="entry name" value="ALPHA-L-FUCOSIDASE"/>
    <property type="match status" value="1"/>
</dbReference>
<evidence type="ECO:0000256" key="1">
    <source>
        <dbReference type="ARBA" id="ARBA00004071"/>
    </source>
</evidence>
<reference evidence="9 10" key="1">
    <citation type="journal article" date="2018" name="Int. J. Syst. Evol. Microbiol.">
        <title>Bifidobacterium catulorum sp. nov., a novel taxon from the faeces of the baby common marmoset (Callithrix jacchus).</title>
        <authorList>
            <person name="Modesto M."/>
            <person name="Michelini S."/>
            <person name="Oki K."/>
            <person name="Biavati B."/>
            <person name="Watanabe K."/>
            <person name="Mattarelli P."/>
        </authorList>
    </citation>
    <scope>NUCLEOTIDE SEQUENCE [LARGE SCALE GENOMIC DNA]</scope>
    <source>
        <strain evidence="9 10">MRM 8.19</strain>
    </source>
</reference>
<dbReference type="PRINTS" id="PR00741">
    <property type="entry name" value="GLHYDRLASE29"/>
</dbReference>
<evidence type="ECO:0000256" key="5">
    <source>
        <dbReference type="ARBA" id="ARBA00022801"/>
    </source>
</evidence>
<dbReference type="EMBL" id="QFFN01000054">
    <property type="protein sequence ID" value="PWG58946.1"/>
    <property type="molecule type" value="Genomic_DNA"/>
</dbReference>
<dbReference type="SUPFAM" id="SSF51445">
    <property type="entry name" value="(Trans)glycosidases"/>
    <property type="match status" value="1"/>
</dbReference>
<keyword evidence="6" id="KW-0326">Glycosidase</keyword>
<evidence type="ECO:0000259" key="8">
    <source>
        <dbReference type="Pfam" id="PF01120"/>
    </source>
</evidence>